<dbReference type="Pfam" id="PF00512">
    <property type="entry name" value="HisKA"/>
    <property type="match status" value="1"/>
</dbReference>
<dbReference type="OrthoDB" id="9815750at2"/>
<organism evidence="6 7">
    <name type="scientific">Acidihalobacter prosperus</name>
    <dbReference type="NCBI Taxonomy" id="160660"/>
    <lineage>
        <taxon>Bacteria</taxon>
        <taxon>Pseudomonadati</taxon>
        <taxon>Pseudomonadota</taxon>
        <taxon>Gammaproteobacteria</taxon>
        <taxon>Chromatiales</taxon>
        <taxon>Ectothiorhodospiraceae</taxon>
        <taxon>Acidihalobacter</taxon>
    </lineage>
</organism>
<dbReference type="InterPro" id="IPR004358">
    <property type="entry name" value="Sig_transdc_His_kin-like_C"/>
</dbReference>
<dbReference type="PRINTS" id="PR00344">
    <property type="entry name" value="BCTRLSENSOR"/>
</dbReference>
<dbReference type="EC" id="2.7.13.3" evidence="2"/>
<evidence type="ECO:0000256" key="4">
    <source>
        <dbReference type="SAM" id="Phobius"/>
    </source>
</evidence>
<dbReference type="Gene3D" id="1.10.287.130">
    <property type="match status" value="1"/>
</dbReference>
<dbReference type="AlphaFoldDB" id="A0A1A6C3A2"/>
<dbReference type="InterPro" id="IPR003594">
    <property type="entry name" value="HATPase_dom"/>
</dbReference>
<accession>A0A1A6C3A2</accession>
<dbReference type="SMART" id="SM00387">
    <property type="entry name" value="HATPase_c"/>
    <property type="match status" value="1"/>
</dbReference>
<dbReference type="Gene3D" id="3.30.565.10">
    <property type="entry name" value="Histidine kinase-like ATPase, C-terminal domain"/>
    <property type="match status" value="1"/>
</dbReference>
<protein>
    <recommendedName>
        <fullName evidence="2">histidine kinase</fullName>
        <ecNumber evidence="2">2.7.13.3</ecNumber>
    </recommendedName>
</protein>
<feature type="domain" description="Histidine kinase" evidence="5">
    <location>
        <begin position="318"/>
        <end position="531"/>
    </location>
</feature>
<dbReference type="GO" id="GO:0000155">
    <property type="term" value="F:phosphorelay sensor kinase activity"/>
    <property type="evidence" value="ECO:0007669"/>
    <property type="project" value="InterPro"/>
</dbReference>
<evidence type="ECO:0000256" key="3">
    <source>
        <dbReference type="ARBA" id="ARBA00022553"/>
    </source>
</evidence>
<gene>
    <name evidence="6" type="ORF">Thpro_021366</name>
</gene>
<keyword evidence="4" id="KW-0472">Membrane</keyword>
<dbReference type="SUPFAM" id="SSF55874">
    <property type="entry name" value="ATPase domain of HSP90 chaperone/DNA topoisomerase II/histidine kinase"/>
    <property type="match status" value="1"/>
</dbReference>
<feature type="transmembrane region" description="Helical" evidence="4">
    <location>
        <begin position="108"/>
        <end position="139"/>
    </location>
</feature>
<dbReference type="Pfam" id="PF02518">
    <property type="entry name" value="HATPase_c"/>
    <property type="match status" value="1"/>
</dbReference>
<proteinExistence type="predicted"/>
<keyword evidence="4" id="KW-1133">Transmembrane helix</keyword>
<keyword evidence="7" id="KW-1185">Reference proteome</keyword>
<dbReference type="InterPro" id="IPR036890">
    <property type="entry name" value="HATPase_C_sf"/>
</dbReference>
<dbReference type="RefSeq" id="WP_065089415.1">
    <property type="nucleotide sequence ID" value="NZ_JQSG02000003.1"/>
</dbReference>
<keyword evidence="4" id="KW-0812">Transmembrane</keyword>
<keyword evidence="3" id="KW-0597">Phosphoprotein</keyword>
<feature type="transmembrane region" description="Helical" evidence="4">
    <location>
        <begin position="20"/>
        <end position="39"/>
    </location>
</feature>
<comment type="catalytic activity">
    <reaction evidence="1">
        <text>ATP + protein L-histidine = ADP + protein N-phospho-L-histidine.</text>
        <dbReference type="EC" id="2.7.13.3"/>
    </reaction>
</comment>
<dbReference type="Proteomes" id="UP000029273">
    <property type="component" value="Unassembled WGS sequence"/>
</dbReference>
<dbReference type="InterPro" id="IPR003661">
    <property type="entry name" value="HisK_dim/P_dom"/>
</dbReference>
<feature type="transmembrane region" description="Helical" evidence="4">
    <location>
        <begin position="51"/>
        <end position="70"/>
    </location>
</feature>
<evidence type="ECO:0000256" key="2">
    <source>
        <dbReference type="ARBA" id="ARBA00012438"/>
    </source>
</evidence>
<dbReference type="EMBL" id="JQSG02000003">
    <property type="protein sequence ID" value="OBS09038.1"/>
    <property type="molecule type" value="Genomic_DNA"/>
</dbReference>
<dbReference type="STRING" id="160660.BJI67_13200"/>
<dbReference type="PANTHER" id="PTHR43065">
    <property type="entry name" value="SENSOR HISTIDINE KINASE"/>
    <property type="match status" value="1"/>
</dbReference>
<evidence type="ECO:0000259" key="5">
    <source>
        <dbReference type="PROSITE" id="PS50109"/>
    </source>
</evidence>
<dbReference type="InterPro" id="IPR036097">
    <property type="entry name" value="HisK_dim/P_sf"/>
</dbReference>
<reference evidence="6 7" key="1">
    <citation type="journal article" date="2014" name="Genome Announc.">
        <title>Draft Genome Sequence of the Iron-Oxidizing, Acidophilic, and Halotolerant 'Thiobacillus prosperus' Type Strain DSM 5130.</title>
        <authorList>
            <person name="Ossandon F.J."/>
            <person name="Cardenas J.P."/>
            <person name="Corbett M."/>
            <person name="Quatrini R."/>
            <person name="Holmes D.S."/>
            <person name="Watkin E."/>
        </authorList>
    </citation>
    <scope>NUCLEOTIDE SEQUENCE [LARGE SCALE GENOMIC DNA]</scope>
    <source>
        <strain evidence="6 7">DSM 5130</strain>
    </source>
</reference>
<dbReference type="CDD" id="cd00082">
    <property type="entry name" value="HisKA"/>
    <property type="match status" value="1"/>
</dbReference>
<evidence type="ECO:0000313" key="6">
    <source>
        <dbReference type="EMBL" id="OBS09038.1"/>
    </source>
</evidence>
<dbReference type="PROSITE" id="PS50109">
    <property type="entry name" value="HIS_KIN"/>
    <property type="match status" value="1"/>
</dbReference>
<comment type="caution">
    <text evidence="6">The sequence shown here is derived from an EMBL/GenBank/DDBJ whole genome shotgun (WGS) entry which is preliminary data.</text>
</comment>
<evidence type="ECO:0000313" key="7">
    <source>
        <dbReference type="Proteomes" id="UP000029273"/>
    </source>
</evidence>
<dbReference type="Pfam" id="PF25323">
    <property type="entry name" value="6TM_PilS"/>
    <property type="match status" value="1"/>
</dbReference>
<sequence>MPGTDRAGGERQSWQPLRLFNVYRLFVAALFLALWRFGLAPQSLGHLSPGLFFLTLISYLGLGLLAMAMMRLRWPAFHIQANLLAAGDVLAVILLAHSSGGVTSGVEVLLIPAIGAAGLLLSEISALFAAASASLLLLLDQIYLHLSGLQAETAYTQSGLLGLALFVTAVVSAALAHRARANEALAVRRGLDLANLAELNEHIVEHFNTGLIVAEPHGEIRLINDAAWQLMGHASGAHLDALPRLSPALNTLYQQWQAAPDGLHRTLALPGQGLELRIRFIPLGLDRQATLITLEDQAELAAQVQSAKLASLGRLAASIAHEIRNPLSAISHAAQLLHESPSLGAQDVRLVEIIRTQSTRMDAIVDDVLRLSRKDPPRTRPLDLKVWLQTQASEVRARLGEAGAEIRLHLDDTSLIAVCDEGHLAQIFWSLCENANRYGRRQADGRLSLTFAAHRPPGAQQIRLDVIDQGPGVPPEVVSHLFEPFFTTSTSGTGLGLYIASELCTLNSGHLEYIPVPGGGSCFRCFLPVLRRASTGA</sequence>
<dbReference type="InterPro" id="IPR005467">
    <property type="entry name" value="His_kinase_dom"/>
</dbReference>
<dbReference type="SUPFAM" id="SSF47384">
    <property type="entry name" value="Homodimeric domain of signal transducing histidine kinase"/>
    <property type="match status" value="1"/>
</dbReference>
<name>A0A1A6C3A2_9GAMM</name>
<evidence type="ECO:0000256" key="1">
    <source>
        <dbReference type="ARBA" id="ARBA00000085"/>
    </source>
</evidence>
<dbReference type="SMART" id="SM00388">
    <property type="entry name" value="HisKA"/>
    <property type="match status" value="1"/>
</dbReference>
<feature type="transmembrane region" description="Helical" evidence="4">
    <location>
        <begin position="159"/>
        <end position="179"/>
    </location>
</feature>
<dbReference type="PANTHER" id="PTHR43065:SF52">
    <property type="entry name" value="SENSOR PROTEIN KINASE PILS"/>
    <property type="match status" value="1"/>
</dbReference>